<evidence type="ECO:0000256" key="3">
    <source>
        <dbReference type="SAM" id="SignalP"/>
    </source>
</evidence>
<feature type="transmembrane region" description="Helical" evidence="2">
    <location>
        <begin position="62"/>
        <end position="85"/>
    </location>
</feature>
<evidence type="ECO:0000256" key="1">
    <source>
        <dbReference type="SAM" id="MobiDB-lite"/>
    </source>
</evidence>
<keyword evidence="2" id="KW-1133">Transmembrane helix</keyword>
<dbReference type="EMBL" id="JAWQEG010002281">
    <property type="protein sequence ID" value="KAK3872961.1"/>
    <property type="molecule type" value="Genomic_DNA"/>
</dbReference>
<keyword evidence="5" id="KW-1185">Reference proteome</keyword>
<feature type="region of interest" description="Disordered" evidence="1">
    <location>
        <begin position="170"/>
        <end position="189"/>
    </location>
</feature>
<reference evidence="4" key="1">
    <citation type="submission" date="2023-10" db="EMBL/GenBank/DDBJ databases">
        <title>Genome assemblies of two species of porcelain crab, Petrolisthes cinctipes and Petrolisthes manimaculis (Anomura: Porcellanidae).</title>
        <authorList>
            <person name="Angst P."/>
        </authorList>
    </citation>
    <scope>NUCLEOTIDE SEQUENCE</scope>
    <source>
        <strain evidence="4">PB745_01</strain>
        <tissue evidence="4">Gill</tissue>
    </source>
</reference>
<keyword evidence="3" id="KW-0732">Signal</keyword>
<evidence type="ECO:0000313" key="4">
    <source>
        <dbReference type="EMBL" id="KAK3872961.1"/>
    </source>
</evidence>
<protein>
    <submittedName>
        <fullName evidence="4">Uncharacterized protein</fullName>
    </submittedName>
</protein>
<feature type="chain" id="PRO_5041958799" evidence="3">
    <location>
        <begin position="18"/>
        <end position="189"/>
    </location>
</feature>
<gene>
    <name evidence="4" type="ORF">Pcinc_021985</name>
</gene>
<evidence type="ECO:0000313" key="5">
    <source>
        <dbReference type="Proteomes" id="UP001286313"/>
    </source>
</evidence>
<accession>A0AAE1KEB3</accession>
<keyword evidence="2" id="KW-0812">Transmembrane</keyword>
<feature type="signal peptide" evidence="3">
    <location>
        <begin position="1"/>
        <end position="17"/>
    </location>
</feature>
<name>A0AAE1KEB3_PETCI</name>
<organism evidence="4 5">
    <name type="scientific">Petrolisthes cinctipes</name>
    <name type="common">Flat porcelain crab</name>
    <dbReference type="NCBI Taxonomy" id="88211"/>
    <lineage>
        <taxon>Eukaryota</taxon>
        <taxon>Metazoa</taxon>
        <taxon>Ecdysozoa</taxon>
        <taxon>Arthropoda</taxon>
        <taxon>Crustacea</taxon>
        <taxon>Multicrustacea</taxon>
        <taxon>Malacostraca</taxon>
        <taxon>Eumalacostraca</taxon>
        <taxon>Eucarida</taxon>
        <taxon>Decapoda</taxon>
        <taxon>Pleocyemata</taxon>
        <taxon>Anomura</taxon>
        <taxon>Galatheoidea</taxon>
        <taxon>Porcellanidae</taxon>
        <taxon>Petrolisthes</taxon>
    </lineage>
</organism>
<sequence>MWKVLACVAWMVVVAAASTLTLTHQTQGPHNTHLLTPLKDTPEGNEYLRDLKESSHRYRRSLYGTGLGISVLAVISFAFFLKYFLYFIISEYKNEEGGERSLRDDLFNYSWFLACLGNEGSVFEDEENSNGYKKLERLYNCLTTNDEVGNTINAEPIPGLMGWDGADVNSHKDKEHSGGSSEFPTFPVH</sequence>
<keyword evidence="2" id="KW-0472">Membrane</keyword>
<dbReference type="AlphaFoldDB" id="A0AAE1KEB3"/>
<evidence type="ECO:0000256" key="2">
    <source>
        <dbReference type="SAM" id="Phobius"/>
    </source>
</evidence>
<proteinExistence type="predicted"/>
<dbReference type="Proteomes" id="UP001286313">
    <property type="component" value="Unassembled WGS sequence"/>
</dbReference>
<comment type="caution">
    <text evidence="4">The sequence shown here is derived from an EMBL/GenBank/DDBJ whole genome shotgun (WGS) entry which is preliminary data.</text>
</comment>